<dbReference type="PATRIC" id="fig|999408.3.peg.2773"/>
<comment type="caution">
    <text evidence="4">The sequence shown here is derived from an EMBL/GenBank/DDBJ whole genome shotgun (WGS) entry which is preliminary data.</text>
</comment>
<evidence type="ECO:0000259" key="3">
    <source>
        <dbReference type="Pfam" id="PF25917"/>
    </source>
</evidence>
<dbReference type="HOGENOM" id="CLU_018816_1_2_9"/>
<evidence type="ECO:0000256" key="1">
    <source>
        <dbReference type="ARBA" id="ARBA00009477"/>
    </source>
</evidence>
<dbReference type="RefSeq" id="WP_002595888.1">
    <property type="nucleotide sequence ID" value="NZ_KB851021.1"/>
</dbReference>
<dbReference type="AlphaFoldDB" id="A0A0E2HAT7"/>
<dbReference type="Gene3D" id="2.40.420.20">
    <property type="match status" value="1"/>
</dbReference>
<dbReference type="GO" id="GO:1990281">
    <property type="term" value="C:efflux pump complex"/>
    <property type="evidence" value="ECO:0007669"/>
    <property type="project" value="TreeGrafter"/>
</dbReference>
<keyword evidence="2" id="KW-1133">Transmembrane helix</keyword>
<organism evidence="4 5">
    <name type="scientific">[Clostridium] clostridioforme 90A8</name>
    <dbReference type="NCBI Taxonomy" id="999408"/>
    <lineage>
        <taxon>Bacteria</taxon>
        <taxon>Bacillati</taxon>
        <taxon>Bacillota</taxon>
        <taxon>Clostridia</taxon>
        <taxon>Lachnospirales</taxon>
        <taxon>Lachnospiraceae</taxon>
        <taxon>Enterocloster</taxon>
    </lineage>
</organism>
<evidence type="ECO:0000256" key="2">
    <source>
        <dbReference type="SAM" id="Phobius"/>
    </source>
</evidence>
<protein>
    <submittedName>
        <fullName evidence="4">Efflux transporter, RND family, MFP subunit</fullName>
    </submittedName>
</protein>
<dbReference type="SUPFAM" id="SSF111369">
    <property type="entry name" value="HlyD-like secretion proteins"/>
    <property type="match status" value="1"/>
</dbReference>
<keyword evidence="2" id="KW-0472">Membrane</keyword>
<accession>A0A0E2HAT7</accession>
<dbReference type="Gene3D" id="2.40.50.100">
    <property type="match status" value="1"/>
</dbReference>
<dbReference type="EMBL" id="AGYR01000029">
    <property type="protein sequence ID" value="ENZ13671.1"/>
    <property type="molecule type" value="Genomic_DNA"/>
</dbReference>
<dbReference type="GO" id="GO:0015562">
    <property type="term" value="F:efflux transmembrane transporter activity"/>
    <property type="evidence" value="ECO:0007669"/>
    <property type="project" value="TreeGrafter"/>
</dbReference>
<dbReference type="Pfam" id="PF25917">
    <property type="entry name" value="BSH_RND"/>
    <property type="match status" value="1"/>
</dbReference>
<evidence type="ECO:0000313" key="5">
    <source>
        <dbReference type="Proteomes" id="UP000013085"/>
    </source>
</evidence>
<feature type="domain" description="Multidrug resistance protein MdtA-like barrel-sandwich hybrid" evidence="3">
    <location>
        <begin position="65"/>
        <end position="196"/>
    </location>
</feature>
<comment type="similarity">
    <text evidence="1">Belongs to the membrane fusion protein (MFP) (TC 8.A.1) family.</text>
</comment>
<dbReference type="InterPro" id="IPR006143">
    <property type="entry name" value="RND_pump_MFP"/>
</dbReference>
<dbReference type="PANTHER" id="PTHR30469">
    <property type="entry name" value="MULTIDRUG RESISTANCE PROTEIN MDTA"/>
    <property type="match status" value="1"/>
</dbReference>
<name>A0A0E2HAT7_9FIRM</name>
<keyword evidence="2" id="KW-0812">Transmembrane</keyword>
<sequence>MKKARTRIIWGIVIVIIAVIVIARVFKKQEPVVPTPDPVVTVQTPQMGDILLTTDLVGTIEPADIVYIYPKAGGDVTAVNVKAGDVVAAGQVLLEIDTKQVDTSKNSMDAAKVAWDDAQSTLARMAPLHASGFVSDKEFEGYQTAAEAKRLQYESAKIAYENQMEFSHVTSPINGRVEQLNVEVHDTVGNSNQLCVIAGDSGNNVTFYVTEKVKNHLNAGDPITVIKEGTEYGGNVIEVSNMAEASVGLFKIKASVDDNEAMAAGTSVELRVPSASARNAMLIPNNCVYYKSGDAYVYTYDSGIIHEVPVEVGIYDSENIAVLSGITLDDRILTTWTSELKEGTKVTLETEAPATLEMNGTEADAQINMQVIQETGQTDKAESPAADQSQAQ</sequence>
<evidence type="ECO:0000313" key="4">
    <source>
        <dbReference type="EMBL" id="ENZ13671.1"/>
    </source>
</evidence>
<dbReference type="PANTHER" id="PTHR30469:SF15">
    <property type="entry name" value="HLYD FAMILY OF SECRETION PROTEINS"/>
    <property type="match status" value="1"/>
</dbReference>
<dbReference type="NCBIfam" id="TIGR01730">
    <property type="entry name" value="RND_mfp"/>
    <property type="match status" value="1"/>
</dbReference>
<dbReference type="Gene3D" id="1.10.287.470">
    <property type="entry name" value="Helix hairpin bin"/>
    <property type="match status" value="1"/>
</dbReference>
<proteinExistence type="inferred from homology"/>
<dbReference type="Gene3D" id="2.40.30.170">
    <property type="match status" value="1"/>
</dbReference>
<feature type="transmembrane region" description="Helical" evidence="2">
    <location>
        <begin position="7"/>
        <end position="26"/>
    </location>
</feature>
<dbReference type="InterPro" id="IPR058625">
    <property type="entry name" value="MdtA-like_BSH"/>
</dbReference>
<reference evidence="4 5" key="1">
    <citation type="submission" date="2013-01" db="EMBL/GenBank/DDBJ databases">
        <title>The Genome Sequence of Clostridium clostridioforme 90A8.</title>
        <authorList>
            <consortium name="The Broad Institute Genome Sequencing Platform"/>
            <person name="Earl A."/>
            <person name="Ward D."/>
            <person name="Feldgarden M."/>
            <person name="Gevers D."/>
            <person name="Courvalin P."/>
            <person name="Lambert T."/>
            <person name="Walker B."/>
            <person name="Young S.K."/>
            <person name="Zeng Q."/>
            <person name="Gargeya S."/>
            <person name="Fitzgerald M."/>
            <person name="Haas B."/>
            <person name="Abouelleil A."/>
            <person name="Alvarado L."/>
            <person name="Arachchi H.M."/>
            <person name="Berlin A.M."/>
            <person name="Chapman S.B."/>
            <person name="Dewar J."/>
            <person name="Goldberg J."/>
            <person name="Griggs A."/>
            <person name="Gujja S."/>
            <person name="Hansen M."/>
            <person name="Howarth C."/>
            <person name="Imamovic A."/>
            <person name="Larimer J."/>
            <person name="McCowan C."/>
            <person name="Murphy C."/>
            <person name="Neiman D."/>
            <person name="Pearson M."/>
            <person name="Priest M."/>
            <person name="Roberts A."/>
            <person name="Saif S."/>
            <person name="Shea T."/>
            <person name="Sisk P."/>
            <person name="Sykes S."/>
            <person name="Wortman J."/>
            <person name="Nusbaum C."/>
            <person name="Birren B."/>
        </authorList>
    </citation>
    <scope>NUCLEOTIDE SEQUENCE [LARGE SCALE GENOMIC DNA]</scope>
    <source>
        <strain evidence="4 5">90A8</strain>
    </source>
</reference>
<gene>
    <name evidence="4" type="ORF">HMPREF1090_02566</name>
</gene>
<dbReference type="Proteomes" id="UP000013085">
    <property type="component" value="Unassembled WGS sequence"/>
</dbReference>